<name>A0A1Y2N7M7_PSEAH</name>
<dbReference type="Proteomes" id="UP000194360">
    <property type="component" value="Unassembled WGS sequence"/>
</dbReference>
<dbReference type="AlphaFoldDB" id="A0A1Y2N7M7"/>
<organism evidence="1 2">
    <name type="scientific">Pseudonocardia autotrophica</name>
    <name type="common">Amycolata autotrophica</name>
    <name type="synonym">Nocardia autotrophica</name>
    <dbReference type="NCBI Taxonomy" id="2074"/>
    <lineage>
        <taxon>Bacteria</taxon>
        <taxon>Bacillati</taxon>
        <taxon>Actinomycetota</taxon>
        <taxon>Actinomycetes</taxon>
        <taxon>Pseudonocardiales</taxon>
        <taxon>Pseudonocardiaceae</taxon>
        <taxon>Pseudonocardia</taxon>
    </lineage>
</organism>
<dbReference type="PANTHER" id="PTHR43169">
    <property type="entry name" value="EXSB FAMILY PROTEIN"/>
    <property type="match status" value="1"/>
</dbReference>
<reference evidence="1 2" key="1">
    <citation type="submission" date="2016-09" db="EMBL/GenBank/DDBJ databases">
        <title>Pseudonocardia autotrophica DSM535, a candidate organism with high potential of specific P450 cytochromes.</title>
        <authorList>
            <person name="Grumaz C."/>
            <person name="Vainshtein Y."/>
            <person name="Kirstahler P."/>
            <person name="Sohn K."/>
        </authorList>
    </citation>
    <scope>NUCLEOTIDE SEQUENCE [LARGE SCALE GENOMIC DNA]</scope>
    <source>
        <strain evidence="1 2">DSM 535</strain>
    </source>
</reference>
<accession>A0A1Y2N7M7</accession>
<gene>
    <name evidence="1" type="ORF">BG845_00415</name>
</gene>
<dbReference type="STRING" id="2074.BG845_00415"/>
<comment type="caution">
    <text evidence="1">The sequence shown here is derived from an EMBL/GenBank/DDBJ whole genome shotgun (WGS) entry which is preliminary data.</text>
</comment>
<protein>
    <submittedName>
        <fullName evidence="1">Uncharacterized protein</fullName>
    </submittedName>
</protein>
<evidence type="ECO:0000313" key="1">
    <source>
        <dbReference type="EMBL" id="OSY43472.1"/>
    </source>
</evidence>
<keyword evidence="2" id="KW-1185">Reference proteome</keyword>
<dbReference type="Gene3D" id="3.40.50.620">
    <property type="entry name" value="HUPs"/>
    <property type="match status" value="1"/>
</dbReference>
<dbReference type="InterPro" id="IPR052188">
    <property type="entry name" value="Ni-pincer_cofactor_biosynth"/>
</dbReference>
<dbReference type="PANTHER" id="PTHR43169:SF2">
    <property type="entry name" value="NAD_GMP SYNTHASE DOMAIN-CONTAINING PROTEIN"/>
    <property type="match status" value="1"/>
</dbReference>
<proteinExistence type="predicted"/>
<evidence type="ECO:0000313" key="2">
    <source>
        <dbReference type="Proteomes" id="UP000194360"/>
    </source>
</evidence>
<dbReference type="SUPFAM" id="SSF52402">
    <property type="entry name" value="Adenine nucleotide alpha hydrolases-like"/>
    <property type="match status" value="1"/>
</dbReference>
<dbReference type="InterPro" id="IPR014729">
    <property type="entry name" value="Rossmann-like_a/b/a_fold"/>
</dbReference>
<sequence length="286" mass="30611">MAVCGPGGEPVIAPDLHASVTGLLAGMGHRVVACSGGVDSLLLSDLAHAADPASTLVVHAVTPAVPDEATRRVVTTAHRLGWRLRLVRSGEFGDERYLANPTDRCFHCKTHLYDELDRVAAASDVADAVLLSGANLDDLGEYRPGLRAAAEHRVRHPFVEAGAGKAAIRELAAARGRAWHDLPAAPCLASRLYSGTRVTPDLLRAVEAGEQLLRELTGMRTVRCRVRGQQVRIEVGDDDRHRVTEPVLAAVSRVMREHSAGLGPAQLDALPYAPGRAFVRLRPPGR</sequence>
<dbReference type="EMBL" id="MIGB01000002">
    <property type="protein sequence ID" value="OSY43472.1"/>
    <property type="molecule type" value="Genomic_DNA"/>
</dbReference>